<dbReference type="EMBL" id="CAKXZT010000183">
    <property type="protein sequence ID" value="CAH2409356.1"/>
    <property type="molecule type" value="Genomic_DNA"/>
</dbReference>
<accession>A0ABM9EKC1</accession>
<protein>
    <submittedName>
        <fullName evidence="1">Uncharacterized protein</fullName>
    </submittedName>
</protein>
<evidence type="ECO:0000313" key="1">
    <source>
        <dbReference type="EMBL" id="CAH2409356.1"/>
    </source>
</evidence>
<name>A0ABM9EKC1_9HYPH</name>
<organism evidence="1 2">
    <name type="scientific">Mesorhizobium escarrei</name>
    <dbReference type="NCBI Taxonomy" id="666018"/>
    <lineage>
        <taxon>Bacteria</taxon>
        <taxon>Pseudomonadati</taxon>
        <taxon>Pseudomonadota</taxon>
        <taxon>Alphaproteobacteria</taxon>
        <taxon>Hyphomicrobiales</taxon>
        <taxon>Phyllobacteriaceae</taxon>
        <taxon>Mesorhizobium</taxon>
    </lineage>
</organism>
<dbReference type="Proteomes" id="UP001153050">
    <property type="component" value="Unassembled WGS sequence"/>
</dbReference>
<evidence type="ECO:0000313" key="2">
    <source>
        <dbReference type="Proteomes" id="UP001153050"/>
    </source>
</evidence>
<keyword evidence="2" id="KW-1185">Reference proteome</keyword>
<comment type="caution">
    <text evidence="1">The sequence shown here is derived from an EMBL/GenBank/DDBJ whole genome shotgun (WGS) entry which is preliminary data.</text>
</comment>
<sequence length="103" mass="11468">MARAIGIGDVVAITATVRRRVTEDVVSVSLPSYNFPHSIRDSSKVKRGQQIELTGEITRIDEEAGKVTLAMGPLVTVVIDKVRLVEKYRPPKRKKPLRDMVVD</sequence>
<reference evidence="1 2" key="1">
    <citation type="submission" date="2022-03" db="EMBL/GenBank/DDBJ databases">
        <authorList>
            <person name="Brunel B."/>
        </authorList>
    </citation>
    <scope>NUCLEOTIDE SEQUENCE [LARGE SCALE GENOMIC DNA]</scope>
    <source>
        <strain evidence="1">STM5069sample</strain>
    </source>
</reference>
<gene>
    <name evidence="1" type="ORF">MES5069_830003</name>
</gene>
<proteinExistence type="predicted"/>